<keyword evidence="3" id="KW-1185">Reference proteome</keyword>
<evidence type="ECO:0000313" key="2">
    <source>
        <dbReference type="EMBL" id="EGL55713.1"/>
    </source>
</evidence>
<sequence length="163" mass="18689">MKPKLTVLEWNVATLTKDGIEYVCITDIARYKNSERTDDLIRNWLGNRNTIEFLGIWEQLNNPNFKPVEFDGFRKEAGLNSVTLTPKQWRESNPDTKGNMREHANVHQLVCLASLESLNAHIIEQKKGQSERLVRLNEVAIRQMQILLSNENAPMLQGDSNDG</sequence>
<proteinExistence type="predicted"/>
<accession>F5SVZ2</accession>
<comment type="caution">
    <text evidence="2">The sequence shown here is derived from an EMBL/GenBank/DDBJ whole genome shotgun (WGS) entry which is preliminary data.</text>
</comment>
<dbReference type="STRING" id="1026882.MAMP_02707"/>
<organism evidence="2 3">
    <name type="scientific">Methylophaga aminisulfidivorans MP</name>
    <dbReference type="NCBI Taxonomy" id="1026882"/>
    <lineage>
        <taxon>Bacteria</taxon>
        <taxon>Pseudomonadati</taxon>
        <taxon>Pseudomonadota</taxon>
        <taxon>Gammaproteobacteria</taxon>
        <taxon>Thiotrichales</taxon>
        <taxon>Piscirickettsiaceae</taxon>
        <taxon>Methylophaga</taxon>
    </lineage>
</organism>
<dbReference type="Pfam" id="PF04383">
    <property type="entry name" value="KilA-N"/>
    <property type="match status" value="1"/>
</dbReference>
<dbReference type="SMART" id="SM01252">
    <property type="entry name" value="KilA-N"/>
    <property type="match status" value="1"/>
</dbReference>
<dbReference type="RefSeq" id="WP_007145599.1">
    <property type="nucleotide sequence ID" value="NZ_AFIG01000001.1"/>
</dbReference>
<protein>
    <recommendedName>
        <fullName evidence="1">KilA/APSES-type HTH DNA-binding domain-containing protein</fullName>
    </recommendedName>
</protein>
<reference evidence="2 3" key="1">
    <citation type="journal article" date="2011" name="J. Bacteriol.">
        <title>Draft genome sequence of Methylophaga aminisulfidivorans MP T.</title>
        <authorList>
            <person name="Han G.H."/>
            <person name="Kim W."/>
            <person name="Chun J."/>
            <person name="Kim S.W."/>
        </authorList>
    </citation>
    <scope>NUCLEOTIDE SEQUENCE [LARGE SCALE GENOMIC DNA]</scope>
    <source>
        <strain evidence="3">MP(T)</strain>
    </source>
</reference>
<dbReference type="OrthoDB" id="5298460at2"/>
<evidence type="ECO:0000313" key="3">
    <source>
        <dbReference type="Proteomes" id="UP000003544"/>
    </source>
</evidence>
<name>F5SVZ2_9GAMM</name>
<dbReference type="AlphaFoldDB" id="F5SVZ2"/>
<dbReference type="eggNOG" id="ENOG502Z7N4">
    <property type="taxonomic scope" value="Bacteria"/>
</dbReference>
<dbReference type="EMBL" id="AFIG01000001">
    <property type="protein sequence ID" value="EGL55713.1"/>
    <property type="molecule type" value="Genomic_DNA"/>
</dbReference>
<feature type="domain" description="KilA/APSES-type HTH DNA-binding" evidence="1">
    <location>
        <begin position="11"/>
        <end position="121"/>
    </location>
</feature>
<dbReference type="InterPro" id="IPR018004">
    <property type="entry name" value="KilA/APSES_HTH"/>
</dbReference>
<dbReference type="Proteomes" id="UP000003544">
    <property type="component" value="Unassembled WGS sequence"/>
</dbReference>
<gene>
    <name evidence="2" type="ORF">MAMP_02707</name>
</gene>
<evidence type="ECO:0000259" key="1">
    <source>
        <dbReference type="SMART" id="SM01252"/>
    </source>
</evidence>